<dbReference type="STRING" id="1423734.FC83_GL002633"/>
<dbReference type="EMBL" id="AZGA01000002">
    <property type="protein sequence ID" value="KRM36756.1"/>
    <property type="molecule type" value="Genomic_DNA"/>
</dbReference>
<keyword evidence="2" id="KW-1185">Reference proteome</keyword>
<dbReference type="AlphaFoldDB" id="X0PWC2"/>
<dbReference type="InterPro" id="IPR036420">
    <property type="entry name" value="BRCT_dom_sf"/>
</dbReference>
<name>X0PWC2_9LACO</name>
<reference evidence="1 2" key="1">
    <citation type="journal article" date="2015" name="Genome Announc.">
        <title>Expanding the biotechnology potential of lactobacilli through comparative genomics of 213 strains and associated genera.</title>
        <authorList>
            <person name="Sun Z."/>
            <person name="Harris H.M."/>
            <person name="McCann A."/>
            <person name="Guo C."/>
            <person name="Argimon S."/>
            <person name="Zhang W."/>
            <person name="Yang X."/>
            <person name="Jeffery I.B."/>
            <person name="Cooney J.C."/>
            <person name="Kagawa T.F."/>
            <person name="Liu W."/>
            <person name="Song Y."/>
            <person name="Salvetti E."/>
            <person name="Wrobel A."/>
            <person name="Rasinkangas P."/>
            <person name="Parkhill J."/>
            <person name="Rea M.C."/>
            <person name="O'Sullivan O."/>
            <person name="Ritari J."/>
            <person name="Douillard F.P."/>
            <person name="Paul Ross R."/>
            <person name="Yang R."/>
            <person name="Briner A.E."/>
            <person name="Felis G.E."/>
            <person name="de Vos W.M."/>
            <person name="Barrangou R."/>
            <person name="Klaenhammer T.R."/>
            <person name="Caufield P.W."/>
            <person name="Cui Y."/>
            <person name="Zhang H."/>
            <person name="O'Toole P.W."/>
        </authorList>
    </citation>
    <scope>NUCLEOTIDE SEQUENCE [LARGE SCALE GENOMIC DNA]</scope>
    <source>
        <strain evidence="1 2">DSM 18527</strain>
    </source>
</reference>
<sequence length="94" mass="10719">MNLTGAQVAVTGKLETMTLHECLTLLNIIHAKPQSHVNRQTNYLIVGTIRKNMFESPETTRLQLAKSYGAQIISEKDFLTWVIAYLEKMRQNIT</sequence>
<evidence type="ECO:0008006" key="3">
    <source>
        <dbReference type="Google" id="ProtNLM"/>
    </source>
</evidence>
<accession>X0PWC2</accession>
<dbReference type="PATRIC" id="fig|1423734.3.peg.2670"/>
<dbReference type="Gene3D" id="3.40.50.10190">
    <property type="entry name" value="BRCT domain"/>
    <property type="match status" value="1"/>
</dbReference>
<proteinExistence type="predicted"/>
<evidence type="ECO:0000313" key="1">
    <source>
        <dbReference type="EMBL" id="KRM36756.1"/>
    </source>
</evidence>
<dbReference type="eggNOG" id="COG0272">
    <property type="taxonomic scope" value="Bacteria"/>
</dbReference>
<protein>
    <recommendedName>
        <fullName evidence="3">BRCT domain-containing protein</fullName>
    </recommendedName>
</protein>
<dbReference type="SUPFAM" id="SSF52113">
    <property type="entry name" value="BRCT domain"/>
    <property type="match status" value="1"/>
</dbReference>
<dbReference type="OrthoDB" id="2326535at2"/>
<organism evidence="1 2">
    <name type="scientific">Agrilactobacillus composti DSM 18527 = JCM 14202</name>
    <dbReference type="NCBI Taxonomy" id="1423734"/>
    <lineage>
        <taxon>Bacteria</taxon>
        <taxon>Bacillati</taxon>
        <taxon>Bacillota</taxon>
        <taxon>Bacilli</taxon>
        <taxon>Lactobacillales</taxon>
        <taxon>Lactobacillaceae</taxon>
        <taxon>Agrilactobacillus</taxon>
    </lineage>
</organism>
<evidence type="ECO:0000313" key="2">
    <source>
        <dbReference type="Proteomes" id="UP000051236"/>
    </source>
</evidence>
<comment type="caution">
    <text evidence="1">The sequence shown here is derived from an EMBL/GenBank/DDBJ whole genome shotgun (WGS) entry which is preliminary data.</text>
</comment>
<dbReference type="RefSeq" id="WP_035456005.1">
    <property type="nucleotide sequence ID" value="NZ_AZGA01000002.1"/>
</dbReference>
<gene>
    <name evidence="1" type="ORF">FC83_GL002633</name>
</gene>
<dbReference type="Proteomes" id="UP000051236">
    <property type="component" value="Unassembled WGS sequence"/>
</dbReference>
<dbReference type="CDD" id="cd17748">
    <property type="entry name" value="BRCT_DNA_ligase_like"/>
    <property type="match status" value="1"/>
</dbReference>